<dbReference type="EMBL" id="ASPP01006928">
    <property type="protein sequence ID" value="ETO28000.1"/>
    <property type="molecule type" value="Genomic_DNA"/>
</dbReference>
<gene>
    <name evidence="1" type="ORF">RFI_09132</name>
</gene>
<accession>X6NNZ9</accession>
<dbReference type="AlphaFoldDB" id="X6NNZ9"/>
<evidence type="ECO:0000313" key="2">
    <source>
        <dbReference type="Proteomes" id="UP000023152"/>
    </source>
</evidence>
<evidence type="ECO:0000313" key="1">
    <source>
        <dbReference type="EMBL" id="ETO28000.1"/>
    </source>
</evidence>
<organism evidence="1 2">
    <name type="scientific">Reticulomyxa filosa</name>
    <dbReference type="NCBI Taxonomy" id="46433"/>
    <lineage>
        <taxon>Eukaryota</taxon>
        <taxon>Sar</taxon>
        <taxon>Rhizaria</taxon>
        <taxon>Retaria</taxon>
        <taxon>Foraminifera</taxon>
        <taxon>Monothalamids</taxon>
        <taxon>Reticulomyxidae</taxon>
        <taxon>Reticulomyxa</taxon>
    </lineage>
</organism>
<proteinExistence type="predicted"/>
<name>X6NNZ9_RETFI</name>
<protein>
    <submittedName>
        <fullName evidence="1">Uncharacterized protein</fullName>
    </submittedName>
</protein>
<comment type="caution">
    <text evidence="1">The sequence shown here is derived from an EMBL/GenBank/DDBJ whole genome shotgun (WGS) entry which is preliminary data.</text>
</comment>
<dbReference type="Proteomes" id="UP000023152">
    <property type="component" value="Unassembled WGS sequence"/>
</dbReference>
<keyword evidence="2" id="KW-1185">Reference proteome</keyword>
<sequence>MKVRVFVFRTNICETGELVVNCEKSCFEITFLHQQVTHVLFVNWDSIVGLDRIPVKTHAATNLVTSLHCNTECNREHQESNNGPKNSNYVQFSNLKEQLIIELKQRPTVVSSEQSSIITKKEYKHSIASYYIGIEYSIDDAWYLLNTLLNFNPCYYEYLNHKLPSFIWIPYLTHHFRVWIENIILFSNVCLFFWTIYQLCKYTNVMYSIYRFFKPWIFEPFLIQYNHSSVFQEMCNYWHQKFQMLQPLISQGIITKNIFQFAMKGKNLFHSIWSITQQIMTNISDILKQSWFYESVFFIYLQCKECFLYFRNALSFDWTYLNLNCKWTNSCFQKWLHHYFQSKDSSLKTLTQVFSQCNPNANHFAAVELVKITNTTIMNSFENSKIGNRFESFTQSTNNTLEWSWLRIGKPLKHIYDFVQYWSGRVGEFGRHLLHKFSKVKKEILITIDRLYLKKNGGVVVKVCNLIKYLVNIFYLTVINFSSCAKEFCENAISFSIDKQEKNIIY</sequence>
<reference evidence="1 2" key="1">
    <citation type="journal article" date="2013" name="Curr. Biol.">
        <title>The Genome of the Foraminiferan Reticulomyxa filosa.</title>
        <authorList>
            <person name="Glockner G."/>
            <person name="Hulsmann N."/>
            <person name="Schleicher M."/>
            <person name="Noegel A.A."/>
            <person name="Eichinger L."/>
            <person name="Gallinger C."/>
            <person name="Pawlowski J."/>
            <person name="Sierra R."/>
            <person name="Euteneuer U."/>
            <person name="Pillet L."/>
            <person name="Moustafa A."/>
            <person name="Platzer M."/>
            <person name="Groth M."/>
            <person name="Szafranski K."/>
            <person name="Schliwa M."/>
        </authorList>
    </citation>
    <scope>NUCLEOTIDE SEQUENCE [LARGE SCALE GENOMIC DNA]</scope>
</reference>